<dbReference type="Proteomes" id="UP000521676">
    <property type="component" value="Unassembled WGS sequence"/>
</dbReference>
<proteinExistence type="predicted"/>
<reference evidence="2" key="2">
    <citation type="journal article" date="2024" name="Nature">
        <title>Anoxygenic phototroph of the Chloroflexota uses a type I reaction centre.</title>
        <authorList>
            <person name="Tsuji J.M."/>
            <person name="Shaw N.A."/>
            <person name="Nagashima S."/>
            <person name="Venkiteswaran J.J."/>
            <person name="Schiff S.L."/>
            <person name="Watanabe T."/>
            <person name="Fukui M."/>
            <person name="Hanada S."/>
            <person name="Tank M."/>
            <person name="Neufeld J.D."/>
        </authorList>
    </citation>
    <scope>NUCLEOTIDE SEQUENCE</scope>
    <source>
        <strain evidence="2">L227-S17</strain>
        <plasmid evidence="2 4">unnamed2</plasmid>
    </source>
</reference>
<evidence type="ECO:0000313" key="4">
    <source>
        <dbReference type="Proteomes" id="UP001431572"/>
    </source>
</evidence>
<accession>A0A8T7M513</accession>
<organism evidence="1 3">
    <name type="scientific">Candidatus Chlorohelix allophototropha</name>
    <dbReference type="NCBI Taxonomy" id="3003348"/>
    <lineage>
        <taxon>Bacteria</taxon>
        <taxon>Bacillati</taxon>
        <taxon>Chloroflexota</taxon>
        <taxon>Chloroflexia</taxon>
        <taxon>Candidatus Chloroheliales</taxon>
        <taxon>Candidatus Chloroheliaceae</taxon>
        <taxon>Candidatus Chlorohelix</taxon>
    </lineage>
</organism>
<dbReference type="RefSeq" id="WP_341472170.1">
    <property type="nucleotide sequence ID" value="NZ_CP128402.1"/>
</dbReference>
<protein>
    <submittedName>
        <fullName evidence="1">Uncharacterized protein</fullName>
    </submittedName>
</protein>
<gene>
    <name evidence="1" type="ORF">HXX08_14845</name>
    <name evidence="2" type="ORF">OZ401_005030</name>
</gene>
<dbReference type="EMBL" id="CP128402">
    <property type="protein sequence ID" value="WJW70299.1"/>
    <property type="molecule type" value="Genomic_DNA"/>
</dbReference>
<evidence type="ECO:0000313" key="2">
    <source>
        <dbReference type="EMBL" id="WJW70299.1"/>
    </source>
</evidence>
<sequence length="166" mass="18280">MTDNKQVEKIYHRAIQLFKEGITGDKLVQESGKVETPIPIVGATLQIEGWFVGITIEKHITGFLQLAANSQLIRYSTFQRRPGSIEGCPSAEFWLDKATITNKVRTLAVAGETLTQPVLSYDRSPSRLAWLVKAVNPEGQVRAIYVTGDYVYVGSDSDDSTIGGSF</sequence>
<evidence type="ECO:0000313" key="3">
    <source>
        <dbReference type="Proteomes" id="UP000521676"/>
    </source>
</evidence>
<keyword evidence="4" id="KW-1185">Reference proteome</keyword>
<evidence type="ECO:0000313" key="1">
    <source>
        <dbReference type="EMBL" id="NWJ47136.1"/>
    </source>
</evidence>
<dbReference type="Proteomes" id="UP001431572">
    <property type="component" value="Plasmid unnamed2"/>
</dbReference>
<name>A0A8T7M513_9CHLR</name>
<geneLocation type="plasmid" evidence="2 4">
    <name>unnamed2</name>
</geneLocation>
<reference evidence="1 3" key="1">
    <citation type="submission" date="2020-06" db="EMBL/GenBank/DDBJ databases">
        <title>Anoxygenic phototrophic Chloroflexota member uses a Type I reaction center.</title>
        <authorList>
            <person name="Tsuji J.M."/>
            <person name="Shaw N.A."/>
            <person name="Nagashima S."/>
            <person name="Venkiteswaran J."/>
            <person name="Schiff S.L."/>
            <person name="Hanada S."/>
            <person name="Tank M."/>
            <person name="Neufeld J.D."/>
        </authorList>
    </citation>
    <scope>NUCLEOTIDE SEQUENCE [LARGE SCALE GENOMIC DNA]</scope>
    <source>
        <strain evidence="1">L227-S17</strain>
    </source>
</reference>
<dbReference type="EMBL" id="JACATZ010000002">
    <property type="protein sequence ID" value="NWJ47136.1"/>
    <property type="molecule type" value="Genomic_DNA"/>
</dbReference>
<keyword evidence="2" id="KW-0614">Plasmid</keyword>
<dbReference type="AlphaFoldDB" id="A0A8T7M513"/>